<dbReference type="AlphaFoldDB" id="A0A9D1MFR2"/>
<reference evidence="10" key="2">
    <citation type="journal article" date="2021" name="PeerJ">
        <title>Extensive microbial diversity within the chicken gut microbiome revealed by metagenomics and culture.</title>
        <authorList>
            <person name="Gilroy R."/>
            <person name="Ravi A."/>
            <person name="Getino M."/>
            <person name="Pursley I."/>
            <person name="Horton D.L."/>
            <person name="Alikhan N.F."/>
            <person name="Baker D."/>
            <person name="Gharbi K."/>
            <person name="Hall N."/>
            <person name="Watson M."/>
            <person name="Adriaenssens E.M."/>
            <person name="Foster-Nyarko E."/>
            <person name="Jarju S."/>
            <person name="Secka A."/>
            <person name="Antonio M."/>
            <person name="Oren A."/>
            <person name="Chaudhuri R.R."/>
            <person name="La Ragione R."/>
            <person name="Hildebrand F."/>
            <person name="Pallen M.J."/>
        </authorList>
    </citation>
    <scope>NUCLEOTIDE SEQUENCE</scope>
    <source>
        <strain evidence="10">11687</strain>
    </source>
</reference>
<dbReference type="GO" id="GO:0005886">
    <property type="term" value="C:plasma membrane"/>
    <property type="evidence" value="ECO:0007669"/>
    <property type="project" value="UniProtKB-SubCell"/>
</dbReference>
<feature type="domain" description="ABC transmembrane type-1" evidence="9">
    <location>
        <begin position="31"/>
        <end position="226"/>
    </location>
</feature>
<keyword evidence="4" id="KW-1003">Cell membrane</keyword>
<evidence type="ECO:0000256" key="3">
    <source>
        <dbReference type="ARBA" id="ARBA00022448"/>
    </source>
</evidence>
<comment type="similarity">
    <text evidence="2">Belongs to the binding-protein-dependent transport system permease family. CysTW subfamily.</text>
</comment>
<dbReference type="NCBIfam" id="NF008049">
    <property type="entry name" value="PRK10782.1"/>
    <property type="match status" value="1"/>
</dbReference>
<dbReference type="InterPro" id="IPR051322">
    <property type="entry name" value="AA_ABC_Transporter_Permease"/>
</dbReference>
<evidence type="ECO:0000256" key="5">
    <source>
        <dbReference type="ARBA" id="ARBA00022692"/>
    </source>
</evidence>
<keyword evidence="7 8" id="KW-0472">Membrane</keyword>
<dbReference type="Pfam" id="PF00528">
    <property type="entry name" value="BPD_transp_1"/>
    <property type="match status" value="1"/>
</dbReference>
<gene>
    <name evidence="10" type="ORF">IAC57_05055</name>
</gene>
<evidence type="ECO:0000256" key="6">
    <source>
        <dbReference type="ARBA" id="ARBA00022989"/>
    </source>
</evidence>
<feature type="transmembrane region" description="Helical" evidence="8">
    <location>
        <begin position="70"/>
        <end position="94"/>
    </location>
</feature>
<evidence type="ECO:0000259" key="9">
    <source>
        <dbReference type="PROSITE" id="PS50928"/>
    </source>
</evidence>
<evidence type="ECO:0000256" key="1">
    <source>
        <dbReference type="ARBA" id="ARBA00004651"/>
    </source>
</evidence>
<keyword evidence="5 8" id="KW-0812">Transmembrane</keyword>
<accession>A0A9D1MFR2</accession>
<comment type="subcellular location">
    <subcellularLocation>
        <location evidence="1 8">Cell membrane</location>
        <topology evidence="1 8">Multi-pass membrane protein</topology>
    </subcellularLocation>
</comment>
<dbReference type="CDD" id="cd06261">
    <property type="entry name" value="TM_PBP2"/>
    <property type="match status" value="1"/>
</dbReference>
<dbReference type="PROSITE" id="PS50928">
    <property type="entry name" value="ABC_TM1"/>
    <property type="match status" value="1"/>
</dbReference>
<evidence type="ECO:0000313" key="11">
    <source>
        <dbReference type="Proteomes" id="UP000824081"/>
    </source>
</evidence>
<dbReference type="InterPro" id="IPR000515">
    <property type="entry name" value="MetI-like"/>
</dbReference>
<organism evidence="10 11">
    <name type="scientific">Candidatus Scatosoma pullistercoris</name>
    <dbReference type="NCBI Taxonomy" id="2840934"/>
    <lineage>
        <taxon>Bacteria</taxon>
        <taxon>Bacillati</taxon>
        <taxon>Bacillota</taxon>
        <taxon>Clostridia</taxon>
        <taxon>Candidatus Scatosoma</taxon>
    </lineage>
</organism>
<feature type="transmembrane region" description="Helical" evidence="8">
    <location>
        <begin position="35"/>
        <end position="58"/>
    </location>
</feature>
<name>A0A9D1MFR2_9FIRM</name>
<keyword evidence="6 8" id="KW-1133">Transmembrane helix</keyword>
<reference evidence="10" key="1">
    <citation type="submission" date="2020-10" db="EMBL/GenBank/DDBJ databases">
        <authorList>
            <person name="Gilroy R."/>
        </authorList>
    </citation>
    <scope>NUCLEOTIDE SEQUENCE</scope>
    <source>
        <strain evidence="10">11687</strain>
    </source>
</reference>
<proteinExistence type="inferred from homology"/>
<evidence type="ECO:0000256" key="7">
    <source>
        <dbReference type="ARBA" id="ARBA00023136"/>
    </source>
</evidence>
<evidence type="ECO:0000256" key="4">
    <source>
        <dbReference type="ARBA" id="ARBA00022475"/>
    </source>
</evidence>
<dbReference type="EMBL" id="DVMZ01000134">
    <property type="protein sequence ID" value="HIU59454.1"/>
    <property type="molecule type" value="Genomic_DNA"/>
</dbReference>
<evidence type="ECO:0000256" key="2">
    <source>
        <dbReference type="ARBA" id="ARBA00007069"/>
    </source>
</evidence>
<dbReference type="GO" id="GO:0048473">
    <property type="term" value="P:D-methionine transmembrane transport"/>
    <property type="evidence" value="ECO:0007669"/>
    <property type="project" value="TreeGrafter"/>
</dbReference>
<dbReference type="Gene3D" id="1.10.3720.10">
    <property type="entry name" value="MetI-like"/>
    <property type="match status" value="1"/>
</dbReference>
<dbReference type="PANTHER" id="PTHR30450:SF1">
    <property type="entry name" value="D-METHIONINE TRANSPORT SYSTEM PERMEASE PROTEIN METI-RELATED"/>
    <property type="match status" value="1"/>
</dbReference>
<evidence type="ECO:0000313" key="10">
    <source>
        <dbReference type="EMBL" id="HIU59454.1"/>
    </source>
</evidence>
<keyword evidence="3 8" id="KW-0813">Transport</keyword>
<protein>
    <submittedName>
        <fullName evidence="10">ABC transporter permease</fullName>
    </submittedName>
</protein>
<feature type="transmembrane region" description="Helical" evidence="8">
    <location>
        <begin position="206"/>
        <end position="229"/>
    </location>
</feature>
<dbReference type="PANTHER" id="PTHR30450">
    <property type="entry name" value="ABC TRANSPORTER PERMEASE"/>
    <property type="match status" value="1"/>
</dbReference>
<feature type="transmembrane region" description="Helical" evidence="8">
    <location>
        <begin position="100"/>
        <end position="123"/>
    </location>
</feature>
<sequence>MSFDLLAYSLFSAEAWTEAWDIFLTEFPLALWETLYVTVLSTLFAFLIGLPLGVLLACGDKNGILPLPRWLKVLLGFLVNVLRSVPFIILMIIVLPLSRVIVGTTVGTTAMIVPLVAAAFPFVARIVESSIREVSPNLVEAAESMGATPLQIVFKVLLPESFPSLISNLTLTLTNVLGYSAMSGTIGGGGLGDIAYKYGYLRYRTAVLLLAVLLLIILVQIIQCIGSYLSVRADKSLKPALKKRKRKNALPLSP</sequence>
<dbReference type="FunFam" id="1.10.3720.10:FF:000002">
    <property type="entry name" value="D-methionine ABC transporter permease MetI"/>
    <property type="match status" value="1"/>
</dbReference>
<dbReference type="InterPro" id="IPR035906">
    <property type="entry name" value="MetI-like_sf"/>
</dbReference>
<dbReference type="Proteomes" id="UP000824081">
    <property type="component" value="Unassembled WGS sequence"/>
</dbReference>
<dbReference type="SUPFAM" id="SSF161098">
    <property type="entry name" value="MetI-like"/>
    <property type="match status" value="1"/>
</dbReference>
<comment type="caution">
    <text evidence="10">The sequence shown here is derived from an EMBL/GenBank/DDBJ whole genome shotgun (WGS) entry which is preliminary data.</text>
</comment>
<evidence type="ECO:0000256" key="8">
    <source>
        <dbReference type="RuleBase" id="RU363032"/>
    </source>
</evidence>